<dbReference type="NCBIfam" id="TIGR02243">
    <property type="entry name" value="putative baseplate assembly protein"/>
    <property type="match status" value="1"/>
</dbReference>
<evidence type="ECO:0000313" key="2">
    <source>
        <dbReference type="Proteomes" id="UP000430670"/>
    </source>
</evidence>
<dbReference type="AlphaFoldDB" id="A0A6I3SMX9"/>
<gene>
    <name evidence="1" type="ORF">GJ688_15440</name>
</gene>
<protein>
    <submittedName>
        <fullName evidence="1">Putative baseplate assembly protein</fullName>
    </submittedName>
</protein>
<dbReference type="InterPro" id="IPR011749">
    <property type="entry name" value="CHP02243"/>
</dbReference>
<keyword evidence="2" id="KW-1185">Reference proteome</keyword>
<proteinExistence type="predicted"/>
<comment type="caution">
    <text evidence="1">The sequence shown here is derived from an EMBL/GenBank/DDBJ whole genome shotgun (WGS) entry which is preliminary data.</text>
</comment>
<dbReference type="EMBL" id="WNKU01000023">
    <property type="protein sequence ID" value="MTV50363.1"/>
    <property type="molecule type" value="Genomic_DNA"/>
</dbReference>
<sequence>MKGMLHVPDLDDRTFEQMVDQGCRKIPALYPAWTDENYHDPGITLVELLAWLVEMQQYYLDRITPKHEQKMLKLLGVAQKEAAVAHTSVLISWKSKQPLTDSLSNGWVLPRGTPFLAEDVRFESQKSAPLVKAKLTKVIVHPAGAKANDVTVHNDHPGIPYYAFGPQAQQGSILYLGFDSPLPFTEEIEIIIKRHLEKIADSMEKDEEAYGAPSKLLWSSGRKETSQVIAWAPLEVVADHTHGFNHSGALILRLGQEMSAHVLPEAGDDILRYWLRCMVVDELESVPRFEQISLNTVPVAHCETLSTYVTFLSTGQPDQRFALQEYLAYKGQVDVQVQTADGAWQSWKEKQSLDYVGDDVPAYAIVKDDAGRRQIRFGNGREGRIPPAGRQIRVILCQKDFYESCFIGRTNGLACQFFYVEKIERQNLIKKSFQLQVARLDRDGTWCWEDWHRVDNLDASSPEDKHYAISDSGVIQFGDGERGKIPSAFPRIEMNIRIISCQIGGGKAGNVKAHQITRFDQPLAGWQHLQVTNPYGAKGGADKETLEQAKVRLLNELHKPTRAVTAEDYEEIVRAIPDLSVAKVKGLPLYREGLKNYPVNRVHGLMTIVVVPQSNRPDHCPMPSDKYLKRVRNHLEPYRLITTELHVIAPVYIKVTVAAQVMVEATTLPHRIDEEIKDMLKELLRPFDGERRQEGWQFGRAVYLSDIMSAINRMKEVAFVTDLQLHAEGPGAVKNGEGDILIPPHGLVFSENHEIQIKFR</sequence>
<accession>A0A6I3SMX9</accession>
<evidence type="ECO:0000313" key="1">
    <source>
        <dbReference type="EMBL" id="MTV50363.1"/>
    </source>
</evidence>
<organism evidence="1 2">
    <name type="scientific">Heliobacterium mobile</name>
    <name type="common">Heliobacillus mobilis</name>
    <dbReference type="NCBI Taxonomy" id="28064"/>
    <lineage>
        <taxon>Bacteria</taxon>
        <taxon>Bacillati</taxon>
        <taxon>Bacillota</taxon>
        <taxon>Clostridia</taxon>
        <taxon>Eubacteriales</taxon>
        <taxon>Heliobacteriaceae</taxon>
        <taxon>Heliobacterium</taxon>
    </lineage>
</organism>
<reference evidence="1 2" key="1">
    <citation type="submission" date="2019-11" db="EMBL/GenBank/DDBJ databases">
        <title>Whole-genome sequence of a the green, strictly anaerobic photosynthetic bacterium Heliobacillus mobilis DSM 6151.</title>
        <authorList>
            <person name="Kyndt J.A."/>
            <person name="Meyer T.E."/>
        </authorList>
    </citation>
    <scope>NUCLEOTIDE SEQUENCE [LARGE SCALE GENOMIC DNA]</scope>
    <source>
        <strain evidence="1 2">DSM 6151</strain>
    </source>
</reference>
<dbReference type="Proteomes" id="UP000430670">
    <property type="component" value="Unassembled WGS sequence"/>
</dbReference>
<dbReference type="OrthoDB" id="9027184at2"/>
<name>A0A6I3SMX9_HELMO</name>